<dbReference type="STRING" id="1117707.VQ7734_04217"/>
<dbReference type="SUPFAM" id="SSF53850">
    <property type="entry name" value="Periplasmic binding protein-like II"/>
    <property type="match status" value="1"/>
</dbReference>
<dbReference type="AlphaFoldDB" id="A0A1M7Z0U3"/>
<dbReference type="PANTHER" id="PTHR30537">
    <property type="entry name" value="HTH-TYPE TRANSCRIPTIONAL REGULATOR"/>
    <property type="match status" value="1"/>
</dbReference>
<dbReference type="SUPFAM" id="SSF46785">
    <property type="entry name" value="Winged helix' DNA-binding domain"/>
    <property type="match status" value="1"/>
</dbReference>
<name>A0A1M7Z0U3_9VIBR</name>
<comment type="similarity">
    <text evidence="1">Belongs to the LysR transcriptional regulatory family.</text>
</comment>
<dbReference type="InterPro" id="IPR036390">
    <property type="entry name" value="WH_DNA-bd_sf"/>
</dbReference>
<reference evidence="7" key="1">
    <citation type="submission" date="2016-12" db="EMBL/GenBank/DDBJ databases">
        <authorList>
            <person name="Rodrigo-Torres L."/>
            <person name="Arahal R.D."/>
            <person name="Lucena T."/>
        </authorList>
    </citation>
    <scope>NUCLEOTIDE SEQUENCE [LARGE SCALE GENOMIC DNA]</scope>
</reference>
<sequence>MKERLPPLQALYYFCTAAETGSFKDAAEQLFVSAAAVSQQIRQLEEWLKCELFVRQHRQVLLTGEGKILYQSASKGFTEIKHGVRLLTQDPDPKRLSISTIPSFAQHWLVPRLQLFRQQHPDMLLLVEPISKLASFEDSSVDICIRYGKGEYDNLDAVLLMDEVLYPVCHPLYQQQHQIYDIDDLHHADLIEDMWPDMNWGLWLESVGAKNHSAARPTLKYNGALYVLEGALSVQGIGLAKHSMAYRLIQEGKLVRIGHKSTQSRYSYYLCAPESYMRREKVTRFHHWLREQIEQFQRQYPHQTEVISSENQSSVVS</sequence>
<dbReference type="InterPro" id="IPR058163">
    <property type="entry name" value="LysR-type_TF_proteobact-type"/>
</dbReference>
<dbReference type="InterPro" id="IPR005119">
    <property type="entry name" value="LysR_subst-bd"/>
</dbReference>
<organism evidence="6 7">
    <name type="scientific">Vibrio quintilis</name>
    <dbReference type="NCBI Taxonomy" id="1117707"/>
    <lineage>
        <taxon>Bacteria</taxon>
        <taxon>Pseudomonadati</taxon>
        <taxon>Pseudomonadota</taxon>
        <taxon>Gammaproteobacteria</taxon>
        <taxon>Vibrionales</taxon>
        <taxon>Vibrionaceae</taxon>
        <taxon>Vibrio</taxon>
    </lineage>
</organism>
<dbReference type="GO" id="GO:0006351">
    <property type="term" value="P:DNA-templated transcription"/>
    <property type="evidence" value="ECO:0007669"/>
    <property type="project" value="TreeGrafter"/>
</dbReference>
<dbReference type="OrthoDB" id="5526340at2"/>
<dbReference type="Pfam" id="PF03466">
    <property type="entry name" value="LysR_substrate"/>
    <property type="match status" value="1"/>
</dbReference>
<dbReference type="Gene3D" id="3.40.190.10">
    <property type="entry name" value="Periplasmic binding protein-like II"/>
    <property type="match status" value="2"/>
</dbReference>
<evidence type="ECO:0000256" key="2">
    <source>
        <dbReference type="ARBA" id="ARBA00023015"/>
    </source>
</evidence>
<dbReference type="RefSeq" id="WP_073585892.1">
    <property type="nucleotide sequence ID" value="NZ_AP024897.1"/>
</dbReference>
<dbReference type="Pfam" id="PF00126">
    <property type="entry name" value="HTH_1"/>
    <property type="match status" value="1"/>
</dbReference>
<evidence type="ECO:0000313" key="6">
    <source>
        <dbReference type="EMBL" id="SHO58445.1"/>
    </source>
</evidence>
<keyword evidence="2" id="KW-0805">Transcription regulation</keyword>
<evidence type="ECO:0000259" key="5">
    <source>
        <dbReference type="PROSITE" id="PS50931"/>
    </source>
</evidence>
<dbReference type="PANTHER" id="PTHR30537:SF79">
    <property type="entry name" value="TRANSCRIPTIONAL REGULATOR-RELATED"/>
    <property type="match status" value="1"/>
</dbReference>
<dbReference type="CDD" id="cd08432">
    <property type="entry name" value="PBP2_GcdR_TrpI_HvrB_AmpR_like"/>
    <property type="match status" value="1"/>
</dbReference>
<dbReference type="FunFam" id="1.10.10.10:FF:000001">
    <property type="entry name" value="LysR family transcriptional regulator"/>
    <property type="match status" value="1"/>
</dbReference>
<dbReference type="GO" id="GO:0043565">
    <property type="term" value="F:sequence-specific DNA binding"/>
    <property type="evidence" value="ECO:0007669"/>
    <property type="project" value="TreeGrafter"/>
</dbReference>
<evidence type="ECO:0000256" key="4">
    <source>
        <dbReference type="ARBA" id="ARBA00023163"/>
    </source>
</evidence>
<keyword evidence="3" id="KW-0238">DNA-binding</keyword>
<dbReference type="InterPro" id="IPR000847">
    <property type="entry name" value="LysR_HTH_N"/>
</dbReference>
<proteinExistence type="inferred from homology"/>
<dbReference type="Gene3D" id="1.10.10.10">
    <property type="entry name" value="Winged helix-like DNA-binding domain superfamily/Winged helix DNA-binding domain"/>
    <property type="match status" value="1"/>
</dbReference>
<dbReference type="GO" id="GO:0003700">
    <property type="term" value="F:DNA-binding transcription factor activity"/>
    <property type="evidence" value="ECO:0007669"/>
    <property type="project" value="InterPro"/>
</dbReference>
<feature type="domain" description="HTH lysR-type" evidence="5">
    <location>
        <begin position="6"/>
        <end position="63"/>
    </location>
</feature>
<evidence type="ECO:0000256" key="1">
    <source>
        <dbReference type="ARBA" id="ARBA00009437"/>
    </source>
</evidence>
<evidence type="ECO:0000256" key="3">
    <source>
        <dbReference type="ARBA" id="ARBA00023125"/>
    </source>
</evidence>
<accession>A0A1M7Z0U3</accession>
<dbReference type="InterPro" id="IPR036388">
    <property type="entry name" value="WH-like_DNA-bd_sf"/>
</dbReference>
<dbReference type="EMBL" id="FRFG01000064">
    <property type="protein sequence ID" value="SHO58445.1"/>
    <property type="molecule type" value="Genomic_DNA"/>
</dbReference>
<gene>
    <name evidence="6" type="primary">gcvA_6</name>
    <name evidence="6" type="ORF">VQ7734_04217</name>
</gene>
<keyword evidence="7" id="KW-1185">Reference proteome</keyword>
<evidence type="ECO:0000313" key="7">
    <source>
        <dbReference type="Proteomes" id="UP000184600"/>
    </source>
</evidence>
<dbReference type="Proteomes" id="UP000184600">
    <property type="component" value="Unassembled WGS sequence"/>
</dbReference>
<dbReference type="PRINTS" id="PR00039">
    <property type="entry name" value="HTHLYSR"/>
</dbReference>
<protein>
    <submittedName>
        <fullName evidence="6">Glycine cleavage system transcriptional activator</fullName>
    </submittedName>
</protein>
<dbReference type="PROSITE" id="PS50931">
    <property type="entry name" value="HTH_LYSR"/>
    <property type="match status" value="1"/>
</dbReference>
<keyword evidence="4" id="KW-0804">Transcription</keyword>